<keyword evidence="2" id="KW-1185">Reference proteome</keyword>
<accession>A0ABS0SRQ3</accession>
<protein>
    <submittedName>
        <fullName evidence="1">Uncharacterized protein</fullName>
    </submittedName>
</protein>
<name>A0ABS0SRQ3_9CAUL</name>
<dbReference type="Proteomes" id="UP000639859">
    <property type="component" value="Unassembled WGS sequence"/>
</dbReference>
<evidence type="ECO:0000313" key="2">
    <source>
        <dbReference type="Proteomes" id="UP000639859"/>
    </source>
</evidence>
<sequence length="299" mass="32439">MSSRIRIPGLVDVIRLDEPAAIQTIVADPRLDRDFKKEGPLINRLLAGRIRRILRVGSHPLPAVAPREAPDRARLQALLEQKLQNAQLGTAEQRAILAAYVRGEKGEGVLGPTAQAAVGELFAPGYAASKDRWNAARTLDAAPRSFNPLQLLWWGLTGAVDRARKTLASPVDNDPAAVHATGVAVHNLVRGLKIMRGLWRQPFARESLTDEAVICQCAVAPATVLRQWKSPASTLWGEVEAGAITLLQLDAARYRSPSHQIVFMTDSWSRCPAHHWTASLLGAVWREAKAGASAPGGRP</sequence>
<evidence type="ECO:0000313" key="1">
    <source>
        <dbReference type="EMBL" id="MBI1682295.1"/>
    </source>
</evidence>
<dbReference type="RefSeq" id="WP_198574253.1">
    <property type="nucleotide sequence ID" value="NZ_JADWOX010000001.1"/>
</dbReference>
<proteinExistence type="predicted"/>
<organism evidence="1 2">
    <name type="scientific">Caulobacter hibisci</name>
    <dbReference type="NCBI Taxonomy" id="2035993"/>
    <lineage>
        <taxon>Bacteria</taxon>
        <taxon>Pseudomonadati</taxon>
        <taxon>Pseudomonadota</taxon>
        <taxon>Alphaproteobacteria</taxon>
        <taxon>Caulobacterales</taxon>
        <taxon>Caulobacteraceae</taxon>
        <taxon>Caulobacter</taxon>
    </lineage>
</organism>
<reference evidence="1 2" key="1">
    <citation type="submission" date="2020-11" db="EMBL/GenBank/DDBJ databases">
        <title>genome sequence of strain KACC 18849.</title>
        <authorList>
            <person name="Gao J."/>
            <person name="Zhang X."/>
        </authorList>
    </citation>
    <scope>NUCLEOTIDE SEQUENCE [LARGE SCALE GENOMIC DNA]</scope>
    <source>
        <strain evidence="1 2">KACC 18849</strain>
    </source>
</reference>
<dbReference type="EMBL" id="JADWOX010000001">
    <property type="protein sequence ID" value="MBI1682295.1"/>
    <property type="molecule type" value="Genomic_DNA"/>
</dbReference>
<gene>
    <name evidence="1" type="ORF">I4Q42_01285</name>
</gene>
<comment type="caution">
    <text evidence="1">The sequence shown here is derived from an EMBL/GenBank/DDBJ whole genome shotgun (WGS) entry which is preliminary data.</text>
</comment>